<evidence type="ECO:0000256" key="1">
    <source>
        <dbReference type="SAM" id="Phobius"/>
    </source>
</evidence>
<evidence type="ECO:0000313" key="2">
    <source>
        <dbReference type="EMBL" id="CAD6999034.1"/>
    </source>
</evidence>
<dbReference type="Proteomes" id="UP000606786">
    <property type="component" value="Unassembled WGS sequence"/>
</dbReference>
<accession>A0A811UJQ7</accession>
<feature type="transmembrane region" description="Helical" evidence="1">
    <location>
        <begin position="54"/>
        <end position="75"/>
    </location>
</feature>
<protein>
    <submittedName>
        <fullName evidence="2">(Mediterranean fruit fly) hypothetical protein</fullName>
    </submittedName>
</protein>
<keyword evidence="1" id="KW-0812">Transmembrane</keyword>
<name>A0A811UJQ7_CERCA</name>
<gene>
    <name evidence="2" type="ORF">CCAP1982_LOCUS7581</name>
</gene>
<proteinExistence type="predicted"/>
<dbReference type="EMBL" id="CAJHJT010000012">
    <property type="protein sequence ID" value="CAD6999034.1"/>
    <property type="molecule type" value="Genomic_DNA"/>
</dbReference>
<reference evidence="2" key="1">
    <citation type="submission" date="2020-11" db="EMBL/GenBank/DDBJ databases">
        <authorList>
            <person name="Whitehead M."/>
        </authorList>
    </citation>
    <scope>NUCLEOTIDE SEQUENCE</scope>
    <source>
        <strain evidence="2">EGII</strain>
    </source>
</reference>
<keyword evidence="1" id="KW-0472">Membrane</keyword>
<evidence type="ECO:0000313" key="3">
    <source>
        <dbReference type="Proteomes" id="UP000606786"/>
    </source>
</evidence>
<keyword evidence="3" id="KW-1185">Reference proteome</keyword>
<keyword evidence="1" id="KW-1133">Transmembrane helix</keyword>
<dbReference type="AlphaFoldDB" id="A0A811UJQ7"/>
<sequence>MQRNAVLAVRLCSQRARAFASQASSSKAAGWQSYHERKYLNTTCNALTITNDVWRVVSVSGVAFAAIGGSVNAHFSRFMHKSWKYARVRTPLQKGRALSCDNRQQRLERWLHWRKFKELLSVTLNVLIKIYL</sequence>
<organism evidence="2 3">
    <name type="scientific">Ceratitis capitata</name>
    <name type="common">Mediterranean fruit fly</name>
    <name type="synonym">Tephritis capitata</name>
    <dbReference type="NCBI Taxonomy" id="7213"/>
    <lineage>
        <taxon>Eukaryota</taxon>
        <taxon>Metazoa</taxon>
        <taxon>Ecdysozoa</taxon>
        <taxon>Arthropoda</taxon>
        <taxon>Hexapoda</taxon>
        <taxon>Insecta</taxon>
        <taxon>Pterygota</taxon>
        <taxon>Neoptera</taxon>
        <taxon>Endopterygota</taxon>
        <taxon>Diptera</taxon>
        <taxon>Brachycera</taxon>
        <taxon>Muscomorpha</taxon>
        <taxon>Tephritoidea</taxon>
        <taxon>Tephritidae</taxon>
        <taxon>Ceratitis</taxon>
        <taxon>Ceratitis</taxon>
    </lineage>
</organism>
<comment type="caution">
    <text evidence="2">The sequence shown here is derived from an EMBL/GenBank/DDBJ whole genome shotgun (WGS) entry which is preliminary data.</text>
</comment>